<dbReference type="EMBL" id="JBHUPD010000001">
    <property type="protein sequence ID" value="MFD2871206.1"/>
    <property type="molecule type" value="Genomic_DNA"/>
</dbReference>
<feature type="signal peptide" evidence="2">
    <location>
        <begin position="1"/>
        <end position="22"/>
    </location>
</feature>
<feature type="compositionally biased region" description="Basic and acidic residues" evidence="1">
    <location>
        <begin position="160"/>
        <end position="176"/>
    </location>
</feature>
<evidence type="ECO:0000313" key="4">
    <source>
        <dbReference type="Proteomes" id="UP001597557"/>
    </source>
</evidence>
<keyword evidence="4" id="KW-1185">Reference proteome</keyword>
<reference evidence="4" key="1">
    <citation type="journal article" date="2019" name="Int. J. Syst. Evol. Microbiol.">
        <title>The Global Catalogue of Microorganisms (GCM) 10K type strain sequencing project: providing services to taxonomists for standard genome sequencing and annotation.</title>
        <authorList>
            <consortium name="The Broad Institute Genomics Platform"/>
            <consortium name="The Broad Institute Genome Sequencing Center for Infectious Disease"/>
            <person name="Wu L."/>
            <person name="Ma J."/>
        </authorList>
    </citation>
    <scope>NUCLEOTIDE SEQUENCE [LARGE SCALE GENOMIC DNA]</scope>
    <source>
        <strain evidence="4">KCTC 22437</strain>
    </source>
</reference>
<feature type="region of interest" description="Disordered" evidence="1">
    <location>
        <begin position="160"/>
        <end position="245"/>
    </location>
</feature>
<keyword evidence="2" id="KW-0732">Signal</keyword>
<proteinExistence type="predicted"/>
<feature type="compositionally biased region" description="Basic and acidic residues" evidence="1">
    <location>
        <begin position="227"/>
        <end position="237"/>
    </location>
</feature>
<protein>
    <recommendedName>
        <fullName evidence="5">YXWGXW repeat-containing protein</fullName>
    </recommendedName>
</protein>
<comment type="caution">
    <text evidence="3">The sequence shown here is derived from an EMBL/GenBank/DDBJ whole genome shotgun (WGS) entry which is preliminary data.</text>
</comment>
<sequence length="245" mass="29238">MKKIALVSAIALGSLFYNQANAQVLQIGLRLGGGRPVVEASYATPVAVSYSNADDYYYLPDVDAYYSVPERVYYYNNGYNWVSAAALPGEYCNYDWRAARHYEVRAVRPFLRADFYRERFSGRAYDWRRYNDRYDNRYDGRRDDHFDNRYDTRRDDRYDRRDDRRDDRFDDHRDNRMNQQPVFGKPYNQPRGGEHAQGNWNRDDNRNQGGRGNDYHQQNDNRSQQQRNDDHFASNRDHGRHGFGF</sequence>
<evidence type="ECO:0000256" key="2">
    <source>
        <dbReference type="SAM" id="SignalP"/>
    </source>
</evidence>
<evidence type="ECO:0000313" key="3">
    <source>
        <dbReference type="EMBL" id="MFD2871206.1"/>
    </source>
</evidence>
<evidence type="ECO:0008006" key="5">
    <source>
        <dbReference type="Google" id="ProtNLM"/>
    </source>
</evidence>
<dbReference type="Proteomes" id="UP001597557">
    <property type="component" value="Unassembled WGS sequence"/>
</dbReference>
<name>A0ABW5Y7C3_9SPHI</name>
<dbReference type="RefSeq" id="WP_377181661.1">
    <property type="nucleotide sequence ID" value="NZ_JBHUPD010000001.1"/>
</dbReference>
<feature type="chain" id="PRO_5045183387" description="YXWGXW repeat-containing protein" evidence="2">
    <location>
        <begin position="23"/>
        <end position="245"/>
    </location>
</feature>
<evidence type="ECO:0000256" key="1">
    <source>
        <dbReference type="SAM" id="MobiDB-lite"/>
    </source>
</evidence>
<organism evidence="3 4">
    <name type="scientific">Mucilaginibacter ximonensis</name>
    <dbReference type="NCBI Taxonomy" id="538021"/>
    <lineage>
        <taxon>Bacteria</taxon>
        <taxon>Pseudomonadati</taxon>
        <taxon>Bacteroidota</taxon>
        <taxon>Sphingobacteriia</taxon>
        <taxon>Sphingobacteriales</taxon>
        <taxon>Sphingobacteriaceae</taxon>
        <taxon>Mucilaginibacter</taxon>
    </lineage>
</organism>
<gene>
    <name evidence="3" type="ORF">ACFS5N_01925</name>
</gene>
<accession>A0ABW5Y7C3</accession>